<evidence type="ECO:0000256" key="4">
    <source>
        <dbReference type="ARBA" id="ARBA00023295"/>
    </source>
</evidence>
<dbReference type="EC" id="3.2.1.-" evidence="9"/>
<feature type="binding site" evidence="7">
    <location>
        <position position="74"/>
    </location>
    <ligand>
        <name>substrate</name>
    </ligand>
</feature>
<sequence length="399" mass="42777">MRLTPLLAGLSCAFLASAAPTTANDVNPFIGKSYYANSAYAGKLEQTVQSFLAEGDELNAARTRTAQRTGTFVWISSIGDIPDIETAIKEAREAKKTTGKDQIVELVLYNLPDRDCSAGESAGELTIAADGLERYKREFVDPFAKAVQKGSDLTFAIVLEPDSLGNVVTNQGIPKCATAGPVYEEGIAYAISQLQKKNVALYVDAAHGGWLGWDGNLEPAAKEFAKVVQMAQNLTKKATIRGFSINVSNYVGLVCFRTESSILLTSHQNPYLATVREPYDEYNNAYDNSHYATVLSSHLIASGLPAHFIVDQGRVAEPGARAAWGDWCNVNPAGFGHVPTADASYLNNANVDSIVWIKPGGESDGACGMAGAPDAGLWFDEYAQMLVENADPSLVPTYS</sequence>
<protein>
    <recommendedName>
        <fullName evidence="9">Glucanase</fullName>
        <ecNumber evidence="9">3.2.1.-</ecNumber>
    </recommendedName>
</protein>
<reference evidence="10" key="1">
    <citation type="submission" date="2023-08" db="EMBL/GenBank/DDBJ databases">
        <title>Black Yeasts Isolated from many extreme environments.</title>
        <authorList>
            <person name="Coleine C."/>
            <person name="Stajich J.E."/>
            <person name="Selbmann L."/>
        </authorList>
    </citation>
    <scope>NUCLEOTIDE SEQUENCE</scope>
    <source>
        <strain evidence="10">CCFEE 5810</strain>
    </source>
</reference>
<proteinExistence type="inferred from homology"/>
<keyword evidence="9" id="KW-0732">Signal</keyword>
<dbReference type="Pfam" id="PF01341">
    <property type="entry name" value="Glyco_hydro_6"/>
    <property type="match status" value="1"/>
</dbReference>
<evidence type="ECO:0000256" key="1">
    <source>
        <dbReference type="ARBA" id="ARBA00022801"/>
    </source>
</evidence>
<feature type="binding site" evidence="7">
    <location>
        <position position="358"/>
    </location>
    <ligand>
        <name>substrate</name>
    </ligand>
</feature>
<dbReference type="EMBL" id="JAVRQU010000020">
    <property type="protein sequence ID" value="KAK5692172.1"/>
    <property type="molecule type" value="Genomic_DNA"/>
</dbReference>
<feature type="binding site" evidence="7">
    <location>
        <position position="327"/>
    </location>
    <ligand>
        <name>substrate</name>
    </ligand>
</feature>
<dbReference type="AlphaFoldDB" id="A0AAN7ZL93"/>
<dbReference type="PANTHER" id="PTHR34876">
    <property type="match status" value="1"/>
</dbReference>
<evidence type="ECO:0000256" key="9">
    <source>
        <dbReference type="RuleBase" id="RU361186"/>
    </source>
</evidence>
<dbReference type="PROSITE" id="PS00656">
    <property type="entry name" value="GLYCOSYL_HYDROL_F6_2"/>
    <property type="match status" value="1"/>
</dbReference>
<evidence type="ECO:0000256" key="2">
    <source>
        <dbReference type="ARBA" id="ARBA00023001"/>
    </source>
</evidence>
<evidence type="ECO:0000256" key="7">
    <source>
        <dbReference type="PIRSR" id="PIRSR001100-2"/>
    </source>
</evidence>
<dbReference type="SUPFAM" id="SSF51989">
    <property type="entry name" value="Glycosyl hydrolases family 6, cellulases"/>
    <property type="match status" value="1"/>
</dbReference>
<gene>
    <name evidence="10" type="ORF">LTR97_011346</name>
</gene>
<evidence type="ECO:0000256" key="5">
    <source>
        <dbReference type="ARBA" id="ARBA00023326"/>
    </source>
</evidence>
<keyword evidence="4 9" id="KW-0326">Glycosidase</keyword>
<evidence type="ECO:0000256" key="8">
    <source>
        <dbReference type="PROSITE-ProRule" id="PRU10057"/>
    </source>
</evidence>
<evidence type="ECO:0000256" key="3">
    <source>
        <dbReference type="ARBA" id="ARBA00023277"/>
    </source>
</evidence>
<feature type="binding site" evidence="7">
    <location>
        <position position="207"/>
    </location>
    <ligand>
        <name>substrate</name>
    </ligand>
</feature>
<dbReference type="InterPro" id="IPR001524">
    <property type="entry name" value="Glyco_hydro_6_CS"/>
</dbReference>
<evidence type="ECO:0000313" key="10">
    <source>
        <dbReference type="EMBL" id="KAK5692172.1"/>
    </source>
</evidence>
<dbReference type="Gene3D" id="3.20.20.40">
    <property type="entry name" value="1, 4-beta cellobiohydrolase"/>
    <property type="match status" value="1"/>
</dbReference>
<dbReference type="PRINTS" id="PR00733">
    <property type="entry name" value="GLHYDRLASE6"/>
</dbReference>
<feature type="chain" id="PRO_5042665176" description="Glucanase" evidence="9">
    <location>
        <begin position="19"/>
        <end position="399"/>
    </location>
</feature>
<dbReference type="PANTHER" id="PTHR34876:SF10">
    <property type="entry name" value="GLUCANASE"/>
    <property type="match status" value="1"/>
</dbReference>
<feature type="signal peptide" evidence="9">
    <location>
        <begin position="1"/>
        <end position="18"/>
    </location>
</feature>
<dbReference type="InterPro" id="IPR016288">
    <property type="entry name" value="Beta_cellobiohydrolase"/>
</dbReference>
<dbReference type="Proteomes" id="UP001310594">
    <property type="component" value="Unassembled WGS sequence"/>
</dbReference>
<keyword evidence="2 9" id="KW-0136">Cellulose degradation</keyword>
<keyword evidence="3 9" id="KW-0119">Carbohydrate metabolism</keyword>
<feature type="binding site" evidence="7">
    <location>
        <position position="210"/>
    </location>
    <ligand>
        <name>substrate</name>
    </ligand>
</feature>
<feature type="active site" description="Proton donor" evidence="6 8">
    <location>
        <position position="162"/>
    </location>
</feature>
<comment type="caution">
    <text evidence="10">The sequence shown here is derived from an EMBL/GenBank/DDBJ whole genome shotgun (WGS) entry which is preliminary data.</text>
</comment>
<dbReference type="InterPro" id="IPR036434">
    <property type="entry name" value="Beta_cellobiohydrolase_sf"/>
</dbReference>
<dbReference type="GO" id="GO:0030245">
    <property type="term" value="P:cellulose catabolic process"/>
    <property type="evidence" value="ECO:0007669"/>
    <property type="project" value="UniProtKB-KW"/>
</dbReference>
<keyword evidence="5 9" id="KW-0624">Polysaccharide degradation</keyword>
<dbReference type="GO" id="GO:0004553">
    <property type="term" value="F:hydrolase activity, hydrolyzing O-glycosyl compounds"/>
    <property type="evidence" value="ECO:0007669"/>
    <property type="project" value="InterPro"/>
</dbReference>
<feature type="binding site" evidence="7">
    <location>
        <position position="249"/>
    </location>
    <ligand>
        <name>substrate</name>
    </ligand>
</feature>
<name>A0AAN7ZL93_9PEZI</name>
<feature type="active site" description="Proton acceptor" evidence="6">
    <location>
        <position position="364"/>
    </location>
</feature>
<comment type="similarity">
    <text evidence="9">Belongs to the glycosyl hydrolase family 6.</text>
</comment>
<feature type="binding site" evidence="7">
    <location>
        <position position="362"/>
    </location>
    <ligand>
        <name>substrate</name>
    </ligand>
</feature>
<organism evidence="10 11">
    <name type="scientific">Elasticomyces elasticus</name>
    <dbReference type="NCBI Taxonomy" id="574655"/>
    <lineage>
        <taxon>Eukaryota</taxon>
        <taxon>Fungi</taxon>
        <taxon>Dikarya</taxon>
        <taxon>Ascomycota</taxon>
        <taxon>Pezizomycotina</taxon>
        <taxon>Dothideomycetes</taxon>
        <taxon>Dothideomycetidae</taxon>
        <taxon>Mycosphaerellales</taxon>
        <taxon>Teratosphaeriaceae</taxon>
        <taxon>Elasticomyces</taxon>
    </lineage>
</organism>
<dbReference type="PIRSF" id="PIRSF001100">
    <property type="entry name" value="Beta_cellobiohydrolase"/>
    <property type="match status" value="1"/>
</dbReference>
<accession>A0AAN7ZL93</accession>
<keyword evidence="1 9" id="KW-0378">Hydrolase</keyword>
<evidence type="ECO:0000313" key="11">
    <source>
        <dbReference type="Proteomes" id="UP001310594"/>
    </source>
</evidence>
<evidence type="ECO:0000256" key="6">
    <source>
        <dbReference type="PIRSR" id="PIRSR001100-1"/>
    </source>
</evidence>